<dbReference type="EMBL" id="AGNL01016214">
    <property type="protein sequence ID" value="EJK65193.1"/>
    <property type="molecule type" value="Genomic_DNA"/>
</dbReference>
<dbReference type="eggNOG" id="ENOG502T2MP">
    <property type="taxonomic scope" value="Eukaryota"/>
</dbReference>
<evidence type="ECO:0000256" key="1">
    <source>
        <dbReference type="SAM" id="MobiDB-lite"/>
    </source>
</evidence>
<protein>
    <submittedName>
        <fullName evidence="2">Uncharacterized protein</fullName>
    </submittedName>
</protein>
<evidence type="ECO:0000313" key="2">
    <source>
        <dbReference type="EMBL" id="EJK65193.1"/>
    </source>
</evidence>
<dbReference type="OrthoDB" id="45324at2759"/>
<accession>K0SGG9</accession>
<sequence length="374" mass="39574">DAIPGDLLASTAGDGPTAGSRATDPPSTRPRATVGDLGDTLYHAVQPCGREMDSRSSPFFYLAILNATSGGDLAREVFEIDEGDDDKEPALLVGGNGSLHNPVALAEEVKSPLLNLLLSPNVHCLRNADQVEMNAVKVLVATAALLVPVCIDAAFQSQRHAMARWHHGLQMKSEDSGSTPIDHVDRRRFATSALSSFSVFIGSTRRTSATEFGEGRPPLETPFLSGSCVIKPGAIPPVDANAALYVTARPESLSSAPGSLFDMLVGNYGGKPPAVLTARYPINGGAAPYEFELSTSDLTEEGSFSTSTDKSEGLWWQNDNLIISARLDSDGVASSRDPEDLVGRISCSAKDSRSGLQIELSGRGMFGKSVTRKK</sequence>
<keyword evidence="3" id="KW-1185">Reference proteome</keyword>
<comment type="caution">
    <text evidence="2">The sequence shown here is derived from an EMBL/GenBank/DDBJ whole genome shotgun (WGS) entry which is preliminary data.</text>
</comment>
<feature type="non-terminal residue" evidence="2">
    <location>
        <position position="1"/>
    </location>
</feature>
<gene>
    <name evidence="2" type="ORF">THAOC_13978</name>
</gene>
<organism evidence="2 3">
    <name type="scientific">Thalassiosira oceanica</name>
    <name type="common">Marine diatom</name>
    <dbReference type="NCBI Taxonomy" id="159749"/>
    <lineage>
        <taxon>Eukaryota</taxon>
        <taxon>Sar</taxon>
        <taxon>Stramenopiles</taxon>
        <taxon>Ochrophyta</taxon>
        <taxon>Bacillariophyta</taxon>
        <taxon>Coscinodiscophyceae</taxon>
        <taxon>Thalassiosirophycidae</taxon>
        <taxon>Thalassiosirales</taxon>
        <taxon>Thalassiosiraceae</taxon>
        <taxon>Thalassiosira</taxon>
    </lineage>
</organism>
<feature type="region of interest" description="Disordered" evidence="1">
    <location>
        <begin position="1"/>
        <end position="35"/>
    </location>
</feature>
<evidence type="ECO:0000313" key="3">
    <source>
        <dbReference type="Proteomes" id="UP000266841"/>
    </source>
</evidence>
<proteinExistence type="predicted"/>
<name>K0SGG9_THAOC</name>
<dbReference type="Proteomes" id="UP000266841">
    <property type="component" value="Unassembled WGS sequence"/>
</dbReference>
<dbReference type="AlphaFoldDB" id="K0SGG9"/>
<reference evidence="2 3" key="1">
    <citation type="journal article" date="2012" name="Genome Biol.">
        <title>Genome and low-iron response of an oceanic diatom adapted to chronic iron limitation.</title>
        <authorList>
            <person name="Lommer M."/>
            <person name="Specht M."/>
            <person name="Roy A.S."/>
            <person name="Kraemer L."/>
            <person name="Andreson R."/>
            <person name="Gutowska M.A."/>
            <person name="Wolf J."/>
            <person name="Bergner S.V."/>
            <person name="Schilhabel M.B."/>
            <person name="Klostermeier U.C."/>
            <person name="Beiko R.G."/>
            <person name="Rosenstiel P."/>
            <person name="Hippler M."/>
            <person name="Laroche J."/>
        </authorList>
    </citation>
    <scope>NUCLEOTIDE SEQUENCE [LARGE SCALE GENOMIC DNA]</scope>
    <source>
        <strain evidence="2 3">CCMP1005</strain>
    </source>
</reference>